<evidence type="ECO:0000313" key="2">
    <source>
        <dbReference type="Proteomes" id="UP000245647"/>
    </source>
</evidence>
<reference evidence="1 2" key="1">
    <citation type="submission" date="2018-04" db="EMBL/GenBank/DDBJ databases">
        <title>Pedobacter chongqingensis sp. nov., isolated from a rottenly hemp rope.</title>
        <authorList>
            <person name="Cai Y."/>
        </authorList>
    </citation>
    <scope>NUCLEOTIDE SEQUENCE [LARGE SCALE GENOMIC DNA]</scope>
    <source>
        <strain evidence="1 2">FJ4-8</strain>
    </source>
</reference>
<keyword evidence="2" id="KW-1185">Reference proteome</keyword>
<sequence length="327" mass="37401">MRCRLSPVIRHWQALKLWSSITMSFPCPIAKYHKEIERIKENIMNKNQLIALLCVLSSFLWSCEKEIMEYKGREGVYFAVQHGSSSLSISQWPYQPYSNVEFLRLTGDDVLFPMKVMITGPVKQYDRTFRVEVNPDSTTAIQGVHYEAIQEEWTIPANAVFTTIQVRLKRTPDLRDTERTLGLRLVATSDFALSFPEWDAIPSLTGGSIVPEFDASLHTLRINDIMVQPSVWRGSIQSGNRESGLWGAFSRKKMEFLMENLGLSYQDFASEQMMPLARSMQVKSDAAAILIARYNAKTPVLEDDGRLMYIESVPWTSYIGVPWVPEQ</sequence>
<name>A0A2U2PCT7_9SPHI</name>
<protein>
    <recommendedName>
        <fullName evidence="3">DUF4843 domain-containing protein</fullName>
    </recommendedName>
</protein>
<dbReference type="Proteomes" id="UP000245647">
    <property type="component" value="Unassembled WGS sequence"/>
</dbReference>
<accession>A0A2U2PCT7</accession>
<organism evidence="1 2">
    <name type="scientific">Pararcticibacter amylolyticus</name>
    <dbReference type="NCBI Taxonomy" id="2173175"/>
    <lineage>
        <taxon>Bacteria</taxon>
        <taxon>Pseudomonadati</taxon>
        <taxon>Bacteroidota</taxon>
        <taxon>Sphingobacteriia</taxon>
        <taxon>Sphingobacteriales</taxon>
        <taxon>Sphingobacteriaceae</taxon>
        <taxon>Pararcticibacter</taxon>
    </lineage>
</organism>
<evidence type="ECO:0000313" key="1">
    <source>
        <dbReference type="EMBL" id="PWG79205.1"/>
    </source>
</evidence>
<dbReference type="EMBL" id="QEAS01000016">
    <property type="protein sequence ID" value="PWG79205.1"/>
    <property type="molecule type" value="Genomic_DNA"/>
</dbReference>
<comment type="caution">
    <text evidence="1">The sequence shown here is derived from an EMBL/GenBank/DDBJ whole genome shotgun (WGS) entry which is preliminary data.</text>
</comment>
<proteinExistence type="predicted"/>
<evidence type="ECO:0008006" key="3">
    <source>
        <dbReference type="Google" id="ProtNLM"/>
    </source>
</evidence>
<dbReference type="AlphaFoldDB" id="A0A2U2PCT7"/>
<dbReference type="Pfam" id="PF16132">
    <property type="entry name" value="DUF4843"/>
    <property type="match status" value="1"/>
</dbReference>
<dbReference type="InterPro" id="IPR032299">
    <property type="entry name" value="DUF4843"/>
</dbReference>
<gene>
    <name evidence="1" type="ORF">DDR33_18120</name>
</gene>